<organism evidence="2 3">
    <name type="scientific">Mythimna separata</name>
    <name type="common">Oriental armyworm</name>
    <name type="synonym">Pseudaletia separata</name>
    <dbReference type="NCBI Taxonomy" id="271217"/>
    <lineage>
        <taxon>Eukaryota</taxon>
        <taxon>Metazoa</taxon>
        <taxon>Ecdysozoa</taxon>
        <taxon>Arthropoda</taxon>
        <taxon>Hexapoda</taxon>
        <taxon>Insecta</taxon>
        <taxon>Pterygota</taxon>
        <taxon>Neoptera</taxon>
        <taxon>Endopterygota</taxon>
        <taxon>Lepidoptera</taxon>
        <taxon>Glossata</taxon>
        <taxon>Ditrysia</taxon>
        <taxon>Noctuoidea</taxon>
        <taxon>Noctuidae</taxon>
        <taxon>Noctuinae</taxon>
        <taxon>Hadenini</taxon>
        <taxon>Mythimna</taxon>
    </lineage>
</organism>
<evidence type="ECO:0000313" key="2">
    <source>
        <dbReference type="EMBL" id="KAJ8711284.1"/>
    </source>
</evidence>
<comment type="caution">
    <text evidence="2">The sequence shown here is derived from an EMBL/GenBank/DDBJ whole genome shotgun (WGS) entry which is preliminary data.</text>
</comment>
<dbReference type="EMBL" id="JARGEI010000022">
    <property type="protein sequence ID" value="KAJ8711284.1"/>
    <property type="molecule type" value="Genomic_DNA"/>
</dbReference>
<proteinExistence type="predicted"/>
<name>A0AAD7YCU6_MYTSE</name>
<evidence type="ECO:0000313" key="3">
    <source>
        <dbReference type="Proteomes" id="UP001231518"/>
    </source>
</evidence>
<keyword evidence="3" id="KW-1185">Reference proteome</keyword>
<evidence type="ECO:0000256" key="1">
    <source>
        <dbReference type="SAM" id="MobiDB-lite"/>
    </source>
</evidence>
<feature type="region of interest" description="Disordered" evidence="1">
    <location>
        <begin position="69"/>
        <end position="137"/>
    </location>
</feature>
<dbReference type="AlphaFoldDB" id="A0AAD7YCU6"/>
<dbReference type="Proteomes" id="UP001231518">
    <property type="component" value="Chromosome 21"/>
</dbReference>
<accession>A0AAD7YCU6</accession>
<gene>
    <name evidence="2" type="ORF">PYW07_008526</name>
</gene>
<feature type="compositionally biased region" description="Basic and acidic residues" evidence="1">
    <location>
        <begin position="25"/>
        <end position="34"/>
    </location>
</feature>
<sequence length="137" mass="15539">MFTSSWNRRPCNLHDLLLTIQKQADEKSANKDTECSQDNQIVLERPHKLHTESPKINKELLKIIEPKKRNNKETGEIVELNGVHVGSVGEPAVPEGELEEREEDRHHEDSLEGQGDAAVHARHHGRVHASQQLLRAV</sequence>
<feature type="region of interest" description="Disordered" evidence="1">
    <location>
        <begin position="25"/>
        <end position="50"/>
    </location>
</feature>
<protein>
    <submittedName>
        <fullName evidence="2">Uncharacterized protein</fullName>
    </submittedName>
</protein>
<reference evidence="2" key="1">
    <citation type="submission" date="2023-03" db="EMBL/GenBank/DDBJ databases">
        <title>Chromosome-level genomes of two armyworms, Mythimna separata and Mythimna loreyi, provide insights into the biosynthesis and reception of sex pheromones.</title>
        <authorList>
            <person name="Zhao H."/>
        </authorList>
    </citation>
    <scope>NUCLEOTIDE SEQUENCE</scope>
    <source>
        <strain evidence="2">BeijingLab</strain>
        <tissue evidence="2">Pupa</tissue>
    </source>
</reference>